<reference evidence="4 5" key="1">
    <citation type="submission" date="2023-11" db="EMBL/GenBank/DDBJ databases">
        <title>An acidophilic fungus is an integral part of prey digestion in a carnivorous sundew plant.</title>
        <authorList>
            <person name="Tsai I.J."/>
        </authorList>
    </citation>
    <scope>NUCLEOTIDE SEQUENCE [LARGE SCALE GENOMIC DNA]</scope>
    <source>
        <strain evidence="4">169a</strain>
    </source>
</reference>
<dbReference type="AlphaFoldDB" id="A0AAQ3M7G2"/>
<dbReference type="EMBL" id="CP138585">
    <property type="protein sequence ID" value="WPH01301.1"/>
    <property type="molecule type" value="Genomic_DNA"/>
</dbReference>
<sequence length="310" mass="34267">MQRILVIVGATGNQGGSVIDAVLRDAKLNKDYRLRGITRNLEGASAKALVERGIEMVQAETGDEESHVKAFEGAHTIFASTVTVYDGHAYDHEIAHGRALADAAVKAAVPYYIYSTLPNAGQISNGKLKHMGHFDGKAEVEAYIRKLPLKSAFIAPGCFMSNFHDSLAPRPMGPGTYGIANFVKPETQLPLIDTASDTGKWVTAILCDFEQYHGKVLQCATGLYTMQGIVDAMSKSSGKTILYKQIPRDIWKSFLPPTMKDHLSDMFQYFEEFGYYGEKTKENVDWSSRQARGKLTTLDEYLIANKLQLD</sequence>
<evidence type="ECO:0000313" key="4">
    <source>
        <dbReference type="EMBL" id="WPH01301.1"/>
    </source>
</evidence>
<keyword evidence="5" id="KW-1185">Reference proteome</keyword>
<dbReference type="PANTHER" id="PTHR42748">
    <property type="entry name" value="NITROGEN METABOLITE REPRESSION PROTEIN NMRA FAMILY MEMBER"/>
    <property type="match status" value="1"/>
</dbReference>
<dbReference type="InterPro" id="IPR008030">
    <property type="entry name" value="NmrA-like"/>
</dbReference>
<dbReference type="InterPro" id="IPR036291">
    <property type="entry name" value="NAD(P)-bd_dom_sf"/>
</dbReference>
<dbReference type="SUPFAM" id="SSF51735">
    <property type="entry name" value="NAD(P)-binding Rossmann-fold domains"/>
    <property type="match status" value="1"/>
</dbReference>
<dbReference type="PANTHER" id="PTHR42748:SF11">
    <property type="entry name" value="NMRA-LIKE DOMAIN-CONTAINING PROTEIN"/>
    <property type="match status" value="1"/>
</dbReference>
<dbReference type="Pfam" id="PF05368">
    <property type="entry name" value="NmrA"/>
    <property type="match status" value="1"/>
</dbReference>
<dbReference type="GO" id="GO:0005634">
    <property type="term" value="C:nucleus"/>
    <property type="evidence" value="ECO:0007669"/>
    <property type="project" value="TreeGrafter"/>
</dbReference>
<name>A0AAQ3M7G2_9PEZI</name>
<evidence type="ECO:0000256" key="2">
    <source>
        <dbReference type="ARBA" id="ARBA00022857"/>
    </source>
</evidence>
<dbReference type="CDD" id="cd05251">
    <property type="entry name" value="NmrA_like_SDR_a"/>
    <property type="match status" value="1"/>
</dbReference>
<gene>
    <name evidence="4" type="ORF">R9X50_00414000</name>
</gene>
<evidence type="ECO:0000256" key="1">
    <source>
        <dbReference type="ARBA" id="ARBA00006328"/>
    </source>
</evidence>
<keyword evidence="2" id="KW-0521">NADP</keyword>
<comment type="similarity">
    <text evidence="1">Belongs to the NmrA-type oxidoreductase family.</text>
</comment>
<accession>A0AAQ3M7G2</accession>
<dbReference type="Gene3D" id="3.90.25.10">
    <property type="entry name" value="UDP-galactose 4-epimerase, domain 1"/>
    <property type="match status" value="1"/>
</dbReference>
<dbReference type="Proteomes" id="UP001303373">
    <property type="component" value="Chromosome 6"/>
</dbReference>
<protein>
    <recommendedName>
        <fullName evidence="3">NmrA-like domain-containing protein</fullName>
    </recommendedName>
</protein>
<feature type="domain" description="NmrA-like" evidence="3">
    <location>
        <begin position="4"/>
        <end position="302"/>
    </location>
</feature>
<organism evidence="4 5">
    <name type="scientific">Acrodontium crateriforme</name>
    <dbReference type="NCBI Taxonomy" id="150365"/>
    <lineage>
        <taxon>Eukaryota</taxon>
        <taxon>Fungi</taxon>
        <taxon>Dikarya</taxon>
        <taxon>Ascomycota</taxon>
        <taxon>Pezizomycotina</taxon>
        <taxon>Dothideomycetes</taxon>
        <taxon>Dothideomycetidae</taxon>
        <taxon>Mycosphaerellales</taxon>
        <taxon>Teratosphaeriaceae</taxon>
        <taxon>Acrodontium</taxon>
    </lineage>
</organism>
<dbReference type="Gene3D" id="3.40.50.720">
    <property type="entry name" value="NAD(P)-binding Rossmann-like Domain"/>
    <property type="match status" value="1"/>
</dbReference>
<dbReference type="InterPro" id="IPR051164">
    <property type="entry name" value="NmrA-like_oxidored"/>
</dbReference>
<evidence type="ECO:0000259" key="3">
    <source>
        <dbReference type="Pfam" id="PF05368"/>
    </source>
</evidence>
<evidence type="ECO:0000313" key="5">
    <source>
        <dbReference type="Proteomes" id="UP001303373"/>
    </source>
</evidence>
<proteinExistence type="inferred from homology"/>